<feature type="region of interest" description="Disordered" evidence="8">
    <location>
        <begin position="166"/>
        <end position="203"/>
    </location>
</feature>
<dbReference type="NCBIfam" id="TIGR01029">
    <property type="entry name" value="rpsG_bact"/>
    <property type="match status" value="1"/>
</dbReference>
<keyword evidence="2 7" id="KW-0699">rRNA-binding</keyword>
<dbReference type="GO" id="GO:0003735">
    <property type="term" value="F:structural constituent of ribosome"/>
    <property type="evidence" value="ECO:0007669"/>
    <property type="project" value="InterPro"/>
</dbReference>
<dbReference type="GO" id="GO:0019843">
    <property type="term" value="F:rRNA binding"/>
    <property type="evidence" value="ECO:0007669"/>
    <property type="project" value="UniProtKB-UniRule"/>
</dbReference>
<feature type="domain" description="Small ribosomal subunit protein uS7" evidence="9">
    <location>
        <begin position="3"/>
        <end position="149"/>
    </location>
</feature>
<sequence>MPRRPLKKKRTLLPDSVYKNISVHMLVNRVLKSGKKSVAYRIVYSALKDIGDKTQKNPVEVFEKALDQISPRVEVRPRRRAGAIQLVPRVLRSRDRAKATALCWVLEGCRKRAGQTMVSKLTNEIMEAYKKSGYAARKKDELHKIAVNNAMYARKPQAIFNAINQNAEMPSGSNSSLAGGQASQQATSRSANGQRTAGARPTK</sequence>
<accession>A0A0S2ICP9</accession>
<dbReference type="PANTHER" id="PTHR11205">
    <property type="entry name" value="RIBOSOMAL PROTEIN S7"/>
    <property type="match status" value="1"/>
</dbReference>
<evidence type="ECO:0000256" key="2">
    <source>
        <dbReference type="ARBA" id="ARBA00022730"/>
    </source>
</evidence>
<keyword evidence="10" id="KW-0150">Chloroplast</keyword>
<dbReference type="AlphaFoldDB" id="A0A0S2ICP9"/>
<evidence type="ECO:0000259" key="9">
    <source>
        <dbReference type="Pfam" id="PF00177"/>
    </source>
</evidence>
<dbReference type="GO" id="GO:0006412">
    <property type="term" value="P:translation"/>
    <property type="evidence" value="ECO:0007669"/>
    <property type="project" value="UniProtKB-UniRule"/>
</dbReference>
<keyword evidence="4 7" id="KW-0689">Ribosomal protein</keyword>
<dbReference type="Gene3D" id="1.10.455.10">
    <property type="entry name" value="Ribosomal protein S7 domain"/>
    <property type="match status" value="1"/>
</dbReference>
<keyword evidence="3 7" id="KW-0694">RNA-binding</keyword>
<dbReference type="GO" id="GO:0009507">
    <property type="term" value="C:chloroplast"/>
    <property type="evidence" value="ECO:0007669"/>
    <property type="project" value="UniProtKB-SubCell"/>
</dbReference>
<dbReference type="SUPFAM" id="SSF47973">
    <property type="entry name" value="Ribosomal protein S7"/>
    <property type="match status" value="1"/>
</dbReference>
<dbReference type="EMBL" id="KT624919">
    <property type="protein sequence ID" value="ALO21159.1"/>
    <property type="molecule type" value="Genomic_DNA"/>
</dbReference>
<evidence type="ECO:0000256" key="6">
    <source>
        <dbReference type="ARBA" id="ARBA00035151"/>
    </source>
</evidence>
<comment type="subunit">
    <text evidence="7">Part of the 30S ribosomal subunit.</text>
</comment>
<evidence type="ECO:0000256" key="1">
    <source>
        <dbReference type="ARBA" id="ARBA00007151"/>
    </source>
</evidence>
<evidence type="ECO:0000256" key="3">
    <source>
        <dbReference type="ARBA" id="ARBA00022884"/>
    </source>
</evidence>
<gene>
    <name evidence="7 10" type="primary">rps7</name>
</gene>
<evidence type="ECO:0000256" key="7">
    <source>
        <dbReference type="HAMAP-Rule" id="MF_00480"/>
    </source>
</evidence>
<proteinExistence type="inferred from homology"/>
<evidence type="ECO:0000256" key="4">
    <source>
        <dbReference type="ARBA" id="ARBA00022980"/>
    </source>
</evidence>
<dbReference type="InterPro" id="IPR036823">
    <property type="entry name" value="Ribosomal_uS7_dom_sf"/>
</dbReference>
<evidence type="ECO:0000313" key="10">
    <source>
        <dbReference type="EMBL" id="ALO21159.1"/>
    </source>
</evidence>
<name>A0A0S2ICP9_9CHLO</name>
<comment type="function">
    <text evidence="7">One of the primary rRNA binding proteins, it binds directly to 16S rRNA where it nucleates assembly of the head domain of the 30S subunit.</text>
</comment>
<organism evidence="10">
    <name type="scientific">Staurocarteria crucifera</name>
    <dbReference type="NCBI Taxonomy" id="47781"/>
    <lineage>
        <taxon>Eukaryota</taxon>
        <taxon>Viridiplantae</taxon>
        <taxon>Chlorophyta</taxon>
        <taxon>core chlorophytes</taxon>
        <taxon>Chlorophyceae</taxon>
        <taxon>CS clade</taxon>
        <taxon>Chlamydomonadales</taxon>
        <taxon>Chlamydomonadaceae</taxon>
        <taxon>Staurocarteria</taxon>
    </lineage>
</organism>
<comment type="subcellular location">
    <subcellularLocation>
        <location evidence="7">Plastid</location>
        <location evidence="7">Chloroplast</location>
    </subcellularLocation>
</comment>
<keyword evidence="10" id="KW-0934">Plastid</keyword>
<dbReference type="Pfam" id="PF00177">
    <property type="entry name" value="Ribosomal_S7"/>
    <property type="match status" value="1"/>
</dbReference>
<protein>
    <recommendedName>
        <fullName evidence="6 7">Small ribosomal subunit protein uS7c</fullName>
    </recommendedName>
</protein>
<dbReference type="GO" id="GO:0015935">
    <property type="term" value="C:small ribosomal subunit"/>
    <property type="evidence" value="ECO:0007669"/>
    <property type="project" value="InterPro"/>
</dbReference>
<dbReference type="InterPro" id="IPR005717">
    <property type="entry name" value="Ribosomal_uS7_bac/org-type"/>
</dbReference>
<dbReference type="HAMAP" id="MF_00480_B">
    <property type="entry name" value="Ribosomal_uS7_B"/>
    <property type="match status" value="1"/>
</dbReference>
<keyword evidence="5 7" id="KW-0687">Ribonucleoprotein</keyword>
<geneLocation type="chloroplast" evidence="10"/>
<dbReference type="InterPro" id="IPR023798">
    <property type="entry name" value="Ribosomal_uS7_dom"/>
</dbReference>
<feature type="compositionally biased region" description="Polar residues" evidence="8">
    <location>
        <begin position="166"/>
        <end position="195"/>
    </location>
</feature>
<comment type="similarity">
    <text evidence="1 7">Belongs to the universal ribosomal protein uS7 family.</text>
</comment>
<dbReference type="InterPro" id="IPR000235">
    <property type="entry name" value="Ribosomal_uS7"/>
</dbReference>
<evidence type="ECO:0000256" key="5">
    <source>
        <dbReference type="ARBA" id="ARBA00023274"/>
    </source>
</evidence>
<reference evidence="10" key="1">
    <citation type="journal article" date="2015" name="BMC Evol. Biol.">
        <title>Chloroplast phylogenomic analysis of chlorophyte green algae identifies a novel lineage sister to the Sphaeropleales (Chlorophyceae).</title>
        <authorList>
            <person name="Lemieux C."/>
            <person name="Vincent A.T."/>
            <person name="Labarre A."/>
            <person name="Otis C."/>
            <person name="Turmel M."/>
        </authorList>
    </citation>
    <scope>NUCLEOTIDE SEQUENCE</scope>
</reference>
<evidence type="ECO:0000256" key="8">
    <source>
        <dbReference type="SAM" id="MobiDB-lite"/>
    </source>
</evidence>